<dbReference type="Proteomes" id="UP000663651">
    <property type="component" value="Chromosome"/>
</dbReference>
<keyword evidence="3" id="KW-1185">Reference proteome</keyword>
<dbReference type="GO" id="GO:0016301">
    <property type="term" value="F:kinase activity"/>
    <property type="evidence" value="ECO:0007669"/>
    <property type="project" value="UniProtKB-KW"/>
</dbReference>
<keyword evidence="2" id="KW-0808">Transferase</keyword>
<evidence type="ECO:0000313" key="2">
    <source>
        <dbReference type="EMBL" id="QSV46503.1"/>
    </source>
</evidence>
<proteinExistence type="predicted"/>
<feature type="signal peptide" evidence="1">
    <location>
        <begin position="1"/>
        <end position="24"/>
    </location>
</feature>
<feature type="chain" id="PRO_5046602054" evidence="1">
    <location>
        <begin position="25"/>
        <end position="436"/>
    </location>
</feature>
<dbReference type="RefSeq" id="WP_207164282.1">
    <property type="nucleotide sequence ID" value="NZ_CP071382.1"/>
</dbReference>
<evidence type="ECO:0000256" key="1">
    <source>
        <dbReference type="SAM" id="SignalP"/>
    </source>
</evidence>
<evidence type="ECO:0000313" key="3">
    <source>
        <dbReference type="Proteomes" id="UP000663651"/>
    </source>
</evidence>
<keyword evidence="2" id="KW-0418">Kinase</keyword>
<reference evidence="2 3" key="1">
    <citation type="submission" date="2021-03" db="EMBL/GenBank/DDBJ databases">
        <title>Geobacter metallireducens gen. nov. sp. nov., a microorganism capable of coupling the complete oxidation of organic compounds to the reduction of iron and other metals.</title>
        <authorList>
            <person name="Li Y."/>
        </authorList>
    </citation>
    <scope>NUCLEOTIDE SEQUENCE [LARGE SCALE GENOMIC DNA]</scope>
    <source>
        <strain evidence="2 3">Jerry-YX</strain>
    </source>
</reference>
<sequence length="436" mass="47018">MKKKLLAVTAACALSAATAVPALALENEFHGMFRVFGIVNNFGDGKGGPIIKAGLLSEDSKTRSYVEQRARLMYIAKANDDLKLVTHFEIDSRWGDASYTDGRNKGGAIGADTTNLETKNVYLDFNIPSTAINAKVGIQPWTDSYGGIFVNADMAGALVSAKYAGFTNSLGWFRFDEERDSLPGKATRDLLVLDSKYALSKDAKVGASYYMLNTDYKGDDNTYTHMVGLNGEFNLAPVTLGAFGMYQFGQTPFSDNSDLSAFAAGVTAKGKLGIGTLRFAALYTSGDRNTGDNEDSNAFQIIDADSGNGSSESNFYAAEMQIMLRNKYNANSDRSIVQSLNGARANEGFVGGFVGYDANFTPKVYGSVNAGFGAAANTNQAENYLGTEVNAEIGYKLFDNMTASVQGAYMFLGDYFDEAGDLDDPYQTRIMLNYAF</sequence>
<dbReference type="EMBL" id="CP071382">
    <property type="protein sequence ID" value="QSV46503.1"/>
    <property type="molecule type" value="Genomic_DNA"/>
</dbReference>
<gene>
    <name evidence="2" type="ORF">JZM60_04280</name>
</gene>
<keyword evidence="1" id="KW-0732">Signal</keyword>
<name>A0ABX7Q6G5_9BACT</name>
<organism evidence="2 3">
    <name type="scientific">Geobacter benzoatilyticus</name>
    <dbReference type="NCBI Taxonomy" id="2815309"/>
    <lineage>
        <taxon>Bacteria</taxon>
        <taxon>Pseudomonadati</taxon>
        <taxon>Thermodesulfobacteriota</taxon>
        <taxon>Desulfuromonadia</taxon>
        <taxon>Geobacterales</taxon>
        <taxon>Geobacteraceae</taxon>
        <taxon>Geobacter</taxon>
    </lineage>
</organism>
<protein>
    <submittedName>
        <fullName evidence="2">Histidine kinase</fullName>
    </submittedName>
</protein>
<accession>A0ABX7Q6G5</accession>